<evidence type="ECO:0000259" key="2">
    <source>
        <dbReference type="PROSITE" id="PS51746"/>
    </source>
</evidence>
<evidence type="ECO:0000313" key="3">
    <source>
        <dbReference type="EMBL" id="PJE33861.1"/>
    </source>
</evidence>
<protein>
    <submittedName>
        <fullName evidence="3">Serine/threonine-protein phosphatase</fullName>
    </submittedName>
</protein>
<dbReference type="AlphaFoldDB" id="A0A2M8ITK6"/>
<comment type="caution">
    <text evidence="3">The sequence shown here is derived from an EMBL/GenBank/DDBJ whole genome shotgun (WGS) entry which is preliminary data.</text>
</comment>
<keyword evidence="1" id="KW-0472">Membrane</keyword>
<dbReference type="Pfam" id="PF13672">
    <property type="entry name" value="PP2C_2"/>
    <property type="match status" value="1"/>
</dbReference>
<dbReference type="CDD" id="cd00143">
    <property type="entry name" value="PP2Cc"/>
    <property type="match status" value="1"/>
</dbReference>
<name>A0A2M8ITK6_9RHOB</name>
<dbReference type="SMART" id="SM00331">
    <property type="entry name" value="PP2C_SIG"/>
    <property type="match status" value="1"/>
</dbReference>
<keyword evidence="4" id="KW-1185">Reference proteome</keyword>
<feature type="domain" description="PPM-type phosphatase" evidence="2">
    <location>
        <begin position="8"/>
        <end position="239"/>
    </location>
</feature>
<dbReference type="SUPFAM" id="SSF81606">
    <property type="entry name" value="PP2C-like"/>
    <property type="match status" value="1"/>
</dbReference>
<reference evidence="3 4" key="1">
    <citation type="journal article" date="2018" name="Int. J. Syst. Evol. Microbiol.">
        <title>Pseudooceanicola lipolyticus sp. nov., a marine alphaproteobacterium, reclassification of Oceanicola flagellatus as Pseudooceanicola flagellatus comb. nov. and emended description of the genus Pseudooceanicola.</title>
        <authorList>
            <person name="Huang M.-M."/>
            <person name="Guo L.-L."/>
            <person name="Wu Y.-H."/>
            <person name="Lai Q.-L."/>
            <person name="Shao Z.-Z."/>
            <person name="Wang C.-S."/>
            <person name="Wu M."/>
            <person name="Xu X.-W."/>
        </authorList>
    </citation>
    <scope>NUCLEOTIDE SEQUENCE [LARGE SCALE GENOMIC DNA]</scope>
    <source>
        <strain evidence="3 4">157</strain>
    </source>
</reference>
<feature type="transmembrane region" description="Helical" evidence="1">
    <location>
        <begin position="96"/>
        <end position="116"/>
    </location>
</feature>
<keyword evidence="1" id="KW-0812">Transmembrane</keyword>
<dbReference type="Proteomes" id="UP000231553">
    <property type="component" value="Unassembled WGS sequence"/>
</dbReference>
<gene>
    <name evidence="3" type="ORF">CVM52_25250</name>
</gene>
<sequence>MNEHSPFRYNARTHVGLKRKVNEDAVLALPDHAIWVVADGMGGHDAGDFASRLIADSIATIPAGLEPTARMHALREAIAQAHRIIVQEAESRGRGVIGATVAALLIAGGHFLGLWAGDSRIYRLRDGEIELLTTDHSAVAEFVAAGKMTWDEAEQHPQANAITRAVGVGEELELDKVRGEIRVGDRFLICSDGLTKYATFNILRGALARYPIETVADELVQIALTGGGADNITVIVVDVV</sequence>
<dbReference type="GO" id="GO:0004722">
    <property type="term" value="F:protein serine/threonine phosphatase activity"/>
    <property type="evidence" value="ECO:0007669"/>
    <property type="project" value="InterPro"/>
</dbReference>
<organism evidence="3 4">
    <name type="scientific">Pseudooceanicola lipolyticus</name>
    <dbReference type="NCBI Taxonomy" id="2029104"/>
    <lineage>
        <taxon>Bacteria</taxon>
        <taxon>Pseudomonadati</taxon>
        <taxon>Pseudomonadota</taxon>
        <taxon>Alphaproteobacteria</taxon>
        <taxon>Rhodobacterales</taxon>
        <taxon>Paracoccaceae</taxon>
        <taxon>Pseudooceanicola</taxon>
    </lineage>
</organism>
<evidence type="ECO:0000313" key="4">
    <source>
        <dbReference type="Proteomes" id="UP000231553"/>
    </source>
</evidence>
<dbReference type="InterPro" id="IPR001932">
    <property type="entry name" value="PPM-type_phosphatase-like_dom"/>
</dbReference>
<dbReference type="PROSITE" id="PS51746">
    <property type="entry name" value="PPM_2"/>
    <property type="match status" value="1"/>
</dbReference>
<dbReference type="RefSeq" id="WP_100165015.1">
    <property type="nucleotide sequence ID" value="NZ_PGTB01000301.1"/>
</dbReference>
<dbReference type="Gene3D" id="3.60.40.10">
    <property type="entry name" value="PPM-type phosphatase domain"/>
    <property type="match status" value="1"/>
</dbReference>
<dbReference type="EMBL" id="PGTB01000301">
    <property type="protein sequence ID" value="PJE33861.1"/>
    <property type="molecule type" value="Genomic_DNA"/>
</dbReference>
<proteinExistence type="predicted"/>
<dbReference type="SMART" id="SM00332">
    <property type="entry name" value="PP2Cc"/>
    <property type="match status" value="1"/>
</dbReference>
<dbReference type="PANTHER" id="PTHR13832:SF827">
    <property type="entry name" value="PROTEIN PHOSPHATASE 1L"/>
    <property type="match status" value="1"/>
</dbReference>
<accession>A0A2M8ITK6</accession>
<keyword evidence="1" id="KW-1133">Transmembrane helix</keyword>
<dbReference type="InterPro" id="IPR036457">
    <property type="entry name" value="PPM-type-like_dom_sf"/>
</dbReference>
<dbReference type="PANTHER" id="PTHR13832">
    <property type="entry name" value="PROTEIN PHOSPHATASE 2C"/>
    <property type="match status" value="1"/>
</dbReference>
<dbReference type="InterPro" id="IPR015655">
    <property type="entry name" value="PP2C"/>
</dbReference>
<dbReference type="OrthoDB" id="9801841at2"/>
<evidence type="ECO:0000256" key="1">
    <source>
        <dbReference type="SAM" id="Phobius"/>
    </source>
</evidence>